<reference evidence="5 6" key="1">
    <citation type="submission" date="2019-11" db="EMBL/GenBank/DDBJ databases">
        <authorList>
            <person name="Li X.-J."/>
            <person name="Feng X.-M."/>
        </authorList>
    </citation>
    <scope>NUCLEOTIDE SEQUENCE [LARGE SCALE GENOMIC DNA]</scope>
    <source>
        <strain evidence="5 6">XMNu-373</strain>
    </source>
</reference>
<dbReference type="EMBL" id="WLZY01000016">
    <property type="protein sequence ID" value="NDL61024.1"/>
    <property type="molecule type" value="Genomic_DNA"/>
</dbReference>
<dbReference type="SUPFAM" id="SSF52540">
    <property type="entry name" value="P-loop containing nucleoside triphosphate hydrolases"/>
    <property type="match status" value="1"/>
</dbReference>
<evidence type="ECO:0000256" key="2">
    <source>
        <dbReference type="ARBA" id="ARBA00023125"/>
    </source>
</evidence>
<comment type="caution">
    <text evidence="5">The sequence shown here is derived from an EMBL/GenBank/DDBJ whole genome shotgun (WGS) entry which is preliminary data.</text>
</comment>
<dbReference type="PRINTS" id="PR00038">
    <property type="entry name" value="HTHLUXR"/>
</dbReference>
<dbReference type="InterPro" id="IPR041617">
    <property type="entry name" value="TPR_MalT"/>
</dbReference>
<dbReference type="Pfam" id="PF25873">
    <property type="entry name" value="WHD_MalT"/>
    <property type="match status" value="1"/>
</dbReference>
<dbReference type="InterPro" id="IPR036388">
    <property type="entry name" value="WH-like_DNA-bd_sf"/>
</dbReference>
<dbReference type="Gene3D" id="1.25.40.10">
    <property type="entry name" value="Tetratricopeptide repeat domain"/>
    <property type="match status" value="1"/>
</dbReference>
<dbReference type="Gene3D" id="3.40.50.300">
    <property type="entry name" value="P-loop containing nucleotide triphosphate hydrolases"/>
    <property type="match status" value="1"/>
</dbReference>
<dbReference type="PANTHER" id="PTHR44688:SF16">
    <property type="entry name" value="DNA-BINDING TRANSCRIPTIONAL ACTIVATOR DEVR_DOSR"/>
    <property type="match status" value="1"/>
</dbReference>
<evidence type="ECO:0000313" key="6">
    <source>
        <dbReference type="Proteomes" id="UP000460435"/>
    </source>
</evidence>
<dbReference type="PROSITE" id="PS50043">
    <property type="entry name" value="HTH_LUXR_2"/>
    <property type="match status" value="1"/>
</dbReference>
<evidence type="ECO:0000256" key="3">
    <source>
        <dbReference type="ARBA" id="ARBA00023163"/>
    </source>
</evidence>
<dbReference type="InterPro" id="IPR011990">
    <property type="entry name" value="TPR-like_helical_dom_sf"/>
</dbReference>
<dbReference type="PANTHER" id="PTHR44688">
    <property type="entry name" value="DNA-BINDING TRANSCRIPTIONAL ACTIVATOR DEVR_DOSR"/>
    <property type="match status" value="1"/>
</dbReference>
<dbReference type="AlphaFoldDB" id="A0A7K3MCP9"/>
<dbReference type="InterPro" id="IPR059106">
    <property type="entry name" value="WHD_MalT"/>
</dbReference>
<keyword evidence="2" id="KW-0238">DNA-binding</keyword>
<keyword evidence="1" id="KW-0805">Transcription regulation</keyword>
<feature type="domain" description="HTH luxR-type" evidence="4">
    <location>
        <begin position="851"/>
        <end position="917"/>
    </location>
</feature>
<dbReference type="CDD" id="cd06170">
    <property type="entry name" value="LuxR_C_like"/>
    <property type="match status" value="1"/>
</dbReference>
<dbReference type="PROSITE" id="PS00622">
    <property type="entry name" value="HTH_LUXR_1"/>
    <property type="match status" value="1"/>
</dbReference>
<organism evidence="5 6">
    <name type="scientific">Phytoactinopolyspora mesophila</name>
    <dbReference type="NCBI Taxonomy" id="2650750"/>
    <lineage>
        <taxon>Bacteria</taxon>
        <taxon>Bacillati</taxon>
        <taxon>Actinomycetota</taxon>
        <taxon>Actinomycetes</taxon>
        <taxon>Jiangellales</taxon>
        <taxon>Jiangellaceae</taxon>
        <taxon>Phytoactinopolyspora</taxon>
    </lineage>
</organism>
<dbReference type="InterPro" id="IPR027417">
    <property type="entry name" value="P-loop_NTPase"/>
</dbReference>
<sequence>MNGELAGQQAGMSMVDPHEGLLATKLYIPPPPPGFVSRPRLTSQLEEGLRGALTLVCAPAGSGKTALLSELSRRHRGSAGWLALDSGDNDPVRFWRHAVATLAPSRPGIVERVAPLLGPPAPTTFDGLVTAVVNELATEPNLVVLVLDDYHVIDTEQVHASLRFLLEHRPSQLCVVIASRTEPPLPLARLRVRSELTELRGAELRFTLEETGTLLGGAFDASFRDEAVETLLSRTEGWVAGLQLASVSLRSQPDLARFVASFSGSHRYVLDYLTEEVLDHQSDVMRRFLLETSVLERLCGSLCDAVTGRTDSQQMLEAIERANLFLVPLDENRGWWRYHHLFADLLRNRLDGARPDRAKELHRRAAAWHEQHGPPDHAVRHAVSAGEYVMAARLIERYFDELYLSSEAATASRWIAALPPDLVASRPRLNLVQAALNLIGGRLDVVGEFLDVAERAEGEAAQEPFEPSVGRAASRFVNIPAAIAVGRSYIAHLHGEGEAAVVYASEALAALDDTDQMLEGLAHTSRAMGVWVRGWVAEAQHGMEFCVGLWRSAGHDDLAMVASSGLGRIHRARGRLDAALETCRTARQSMTSPGRPLAPAAGIVQVEMAEVAYERDELELAAELVNEGLSLCRELSFAEFMSRGLALLARIRHAQGDPAGARRAMEMAENHSDPVIADLLNPVPAQRARLLLMQGETAAAAEWLASRGVGADDEPTYAAEPAYLVLVRLLLVQERAPEALRLLDRLRTLASAQRRDGSLIEIEALRALGWAAVGDTEVALSVLGASLSLAVPQGHVRVFVDEGDAMHKLIGRFIANEHPGQPSVPVKYLGTLTRAFSRSSGDAAPGAAASSTAGIVTGLSERELEVLVLLAAGKQNQEIAKELFVALSTVKKHVTHILSKLGAANRTEATVRARALGLLS</sequence>
<dbReference type="SMART" id="SM00421">
    <property type="entry name" value="HTH_LUXR"/>
    <property type="match status" value="1"/>
</dbReference>
<keyword evidence="6" id="KW-1185">Reference proteome</keyword>
<dbReference type="GO" id="GO:0003677">
    <property type="term" value="F:DNA binding"/>
    <property type="evidence" value="ECO:0007669"/>
    <property type="project" value="UniProtKB-KW"/>
</dbReference>
<dbReference type="Gene3D" id="1.10.10.10">
    <property type="entry name" value="Winged helix-like DNA-binding domain superfamily/Winged helix DNA-binding domain"/>
    <property type="match status" value="1"/>
</dbReference>
<dbReference type="InterPro" id="IPR041664">
    <property type="entry name" value="AAA_16"/>
</dbReference>
<dbReference type="InterPro" id="IPR000792">
    <property type="entry name" value="Tscrpt_reg_LuxR_C"/>
</dbReference>
<dbReference type="RefSeq" id="WP_162453738.1">
    <property type="nucleotide sequence ID" value="NZ_WLZY01000016.1"/>
</dbReference>
<dbReference type="Proteomes" id="UP000460435">
    <property type="component" value="Unassembled WGS sequence"/>
</dbReference>
<dbReference type="GO" id="GO:0006355">
    <property type="term" value="P:regulation of DNA-templated transcription"/>
    <property type="evidence" value="ECO:0007669"/>
    <property type="project" value="InterPro"/>
</dbReference>
<gene>
    <name evidence="5" type="ORF">F7O44_28535</name>
</gene>
<keyword evidence="3" id="KW-0804">Transcription</keyword>
<dbReference type="SUPFAM" id="SSF46894">
    <property type="entry name" value="C-terminal effector domain of the bipartite response regulators"/>
    <property type="match status" value="1"/>
</dbReference>
<dbReference type="SUPFAM" id="SSF48452">
    <property type="entry name" value="TPR-like"/>
    <property type="match status" value="1"/>
</dbReference>
<dbReference type="Pfam" id="PF00196">
    <property type="entry name" value="GerE"/>
    <property type="match status" value="1"/>
</dbReference>
<evidence type="ECO:0000313" key="5">
    <source>
        <dbReference type="EMBL" id="NDL61024.1"/>
    </source>
</evidence>
<evidence type="ECO:0000259" key="4">
    <source>
        <dbReference type="PROSITE" id="PS50043"/>
    </source>
</evidence>
<accession>A0A7K3MCP9</accession>
<dbReference type="InterPro" id="IPR016032">
    <property type="entry name" value="Sig_transdc_resp-reg_C-effctor"/>
</dbReference>
<proteinExistence type="predicted"/>
<dbReference type="Pfam" id="PF17874">
    <property type="entry name" value="TPR_MalT"/>
    <property type="match status" value="1"/>
</dbReference>
<evidence type="ECO:0000256" key="1">
    <source>
        <dbReference type="ARBA" id="ARBA00023015"/>
    </source>
</evidence>
<dbReference type="Pfam" id="PF13191">
    <property type="entry name" value="AAA_16"/>
    <property type="match status" value="1"/>
</dbReference>
<protein>
    <recommendedName>
        <fullName evidence="4">HTH luxR-type domain-containing protein</fullName>
    </recommendedName>
</protein>
<name>A0A7K3MCP9_9ACTN</name>